<reference evidence="7 8" key="1">
    <citation type="submission" date="2009-06" db="EMBL/GenBank/DDBJ databases">
        <title>Complete sequence of Dickeya zeae Ech1591.</title>
        <authorList>
            <consortium name="US DOE Joint Genome Institute"/>
            <person name="Lucas S."/>
            <person name="Copeland A."/>
            <person name="Lapidus A."/>
            <person name="Glavina del Rio T."/>
            <person name="Tice H."/>
            <person name="Bruce D."/>
            <person name="Goodwin L."/>
            <person name="Pitluck S."/>
            <person name="Chertkov O."/>
            <person name="Brettin T."/>
            <person name="Detter J.C."/>
            <person name="Han C."/>
            <person name="Larimer F."/>
            <person name="Land M."/>
            <person name="Hauser L."/>
            <person name="Kyrpides N."/>
            <person name="Ovchinnikova G."/>
            <person name="Balakrishnan V."/>
            <person name="Glasner J."/>
            <person name="Perna N.T."/>
        </authorList>
    </citation>
    <scope>NUCLEOTIDE SEQUENCE [LARGE SCALE GENOMIC DNA]</scope>
    <source>
        <strain evidence="7 8">Ech1591</strain>
    </source>
</reference>
<evidence type="ECO:0000256" key="4">
    <source>
        <dbReference type="ARBA" id="ARBA00022989"/>
    </source>
</evidence>
<dbReference type="KEGG" id="dze:Dd1591_3401"/>
<keyword evidence="5 6" id="KW-0472">Membrane</keyword>
<feature type="transmembrane region" description="Helical" evidence="6">
    <location>
        <begin position="76"/>
        <end position="95"/>
    </location>
</feature>
<feature type="transmembrane region" description="Helical" evidence="6">
    <location>
        <begin position="301"/>
        <end position="321"/>
    </location>
</feature>
<gene>
    <name evidence="7" type="ordered locus">Dd1591_3401</name>
</gene>
<dbReference type="OrthoDB" id="8538786at2"/>
<dbReference type="PANTHER" id="PTHR30250">
    <property type="entry name" value="PST FAMILY PREDICTED COLANIC ACID TRANSPORTER"/>
    <property type="match status" value="1"/>
</dbReference>
<protein>
    <submittedName>
        <fullName evidence="7">Polysaccharide biosynthesis protein</fullName>
    </submittedName>
</protein>
<feature type="transmembrane region" description="Helical" evidence="6">
    <location>
        <begin position="101"/>
        <end position="119"/>
    </location>
</feature>
<feature type="transmembrane region" description="Helical" evidence="6">
    <location>
        <begin position="131"/>
        <end position="150"/>
    </location>
</feature>
<dbReference type="GeneID" id="45082381"/>
<evidence type="ECO:0000256" key="6">
    <source>
        <dbReference type="SAM" id="Phobius"/>
    </source>
</evidence>
<proteinExistence type="predicted"/>
<evidence type="ECO:0000313" key="7">
    <source>
        <dbReference type="EMBL" id="ACT08216.1"/>
    </source>
</evidence>
<evidence type="ECO:0000256" key="1">
    <source>
        <dbReference type="ARBA" id="ARBA00004651"/>
    </source>
</evidence>
<dbReference type="GO" id="GO:0005886">
    <property type="term" value="C:plasma membrane"/>
    <property type="evidence" value="ECO:0007669"/>
    <property type="project" value="UniProtKB-SubCell"/>
</dbReference>
<evidence type="ECO:0000256" key="5">
    <source>
        <dbReference type="ARBA" id="ARBA00023136"/>
    </source>
</evidence>
<dbReference type="InterPro" id="IPR050833">
    <property type="entry name" value="Poly_Biosynth_Transport"/>
</dbReference>
<comment type="subcellular location">
    <subcellularLocation>
        <location evidence="1">Cell membrane</location>
        <topology evidence="1">Multi-pass membrane protein</topology>
    </subcellularLocation>
</comment>
<sequence>MKFFISILSGSLLSQILGTGIMLALFKFYSVEAIGLYATIMAWSGLISYISALRLNLLLITNHDYEKQLLYRSCQLLSLSITIISSLVVSGSVFFLSLPLIYISIPVVIFCFSSFEILYDYHTSLGNHRKLNIIQLNRVILVGISQLVLIKFHYGLIIGTIIGSMISLLISRVKFDNARGKGLKASLKIIRNNTKYMAIHTTASIIPSIGTHLPIIFISSFFGYHASALYSIAEKITTVFVTLANSAISRAVLYSLSNKEKKVLLKYSLISITLGFIYILSSYFILPKVGFLIGDNWNDSVIFLQSLSFWFAAILILSPSYNRAIFFTVTKEIYFIDLLRFGLKPVYYVTLSVLGTNLYNIVYLTSFSMYILSIMFFIFLSLRWKDGSNCIY</sequence>
<name>C6CJI2_DICC1</name>
<keyword evidence="4 6" id="KW-1133">Transmembrane helix</keyword>
<dbReference type="PANTHER" id="PTHR30250:SF11">
    <property type="entry name" value="O-ANTIGEN TRANSPORTER-RELATED"/>
    <property type="match status" value="1"/>
</dbReference>
<dbReference type="RefSeq" id="WP_012771063.1">
    <property type="nucleotide sequence ID" value="NC_012912.1"/>
</dbReference>
<evidence type="ECO:0000256" key="2">
    <source>
        <dbReference type="ARBA" id="ARBA00022475"/>
    </source>
</evidence>
<keyword evidence="2" id="KW-1003">Cell membrane</keyword>
<accession>C6CJI2</accession>
<feature type="transmembrane region" description="Helical" evidence="6">
    <location>
        <begin position="361"/>
        <end position="382"/>
    </location>
</feature>
<feature type="transmembrane region" description="Helical" evidence="6">
    <location>
        <begin position="263"/>
        <end position="286"/>
    </location>
</feature>
<feature type="transmembrane region" description="Helical" evidence="6">
    <location>
        <begin position="196"/>
        <end position="224"/>
    </location>
</feature>
<dbReference type="AlphaFoldDB" id="C6CJI2"/>
<keyword evidence="3 6" id="KW-0812">Transmembrane</keyword>
<evidence type="ECO:0000256" key="3">
    <source>
        <dbReference type="ARBA" id="ARBA00022692"/>
    </source>
</evidence>
<evidence type="ECO:0000313" key="8">
    <source>
        <dbReference type="Proteomes" id="UP000002735"/>
    </source>
</evidence>
<feature type="transmembrane region" description="Helical" evidence="6">
    <location>
        <begin position="34"/>
        <end position="55"/>
    </location>
</feature>
<dbReference type="EMBL" id="CP001655">
    <property type="protein sequence ID" value="ACT08216.1"/>
    <property type="molecule type" value="Genomic_DNA"/>
</dbReference>
<feature type="transmembrane region" description="Helical" evidence="6">
    <location>
        <begin position="156"/>
        <end position="175"/>
    </location>
</feature>
<dbReference type="HOGENOM" id="CLU_703448_0_0_6"/>
<feature type="transmembrane region" description="Helical" evidence="6">
    <location>
        <begin position="333"/>
        <end position="355"/>
    </location>
</feature>
<dbReference type="STRING" id="561229.Dd1591_3401"/>
<feature type="transmembrane region" description="Helical" evidence="6">
    <location>
        <begin position="236"/>
        <end position="256"/>
    </location>
</feature>
<dbReference type="Proteomes" id="UP000002735">
    <property type="component" value="Chromosome"/>
</dbReference>
<organism evidence="7 8">
    <name type="scientific">Dickeya chrysanthemi (strain Ech1591)</name>
    <name type="common">Dickeya zeae (strain Ech1591)</name>
    <dbReference type="NCBI Taxonomy" id="561229"/>
    <lineage>
        <taxon>Bacteria</taxon>
        <taxon>Pseudomonadati</taxon>
        <taxon>Pseudomonadota</taxon>
        <taxon>Gammaproteobacteria</taxon>
        <taxon>Enterobacterales</taxon>
        <taxon>Pectobacteriaceae</taxon>
        <taxon>Dickeya</taxon>
    </lineage>
</organism>